<organism evidence="2 3">
    <name type="scientific">Desulfomonile tiedjei (strain ATCC 49306 / DSM 6799 / DCB-1)</name>
    <dbReference type="NCBI Taxonomy" id="706587"/>
    <lineage>
        <taxon>Bacteria</taxon>
        <taxon>Pseudomonadati</taxon>
        <taxon>Thermodesulfobacteriota</taxon>
        <taxon>Desulfomonilia</taxon>
        <taxon>Desulfomonilales</taxon>
        <taxon>Desulfomonilaceae</taxon>
        <taxon>Desulfomonile</taxon>
    </lineage>
</organism>
<dbReference type="eggNOG" id="COG0815">
    <property type="taxonomic scope" value="Bacteria"/>
</dbReference>
<feature type="transmembrane region" description="Helical" evidence="1">
    <location>
        <begin position="345"/>
        <end position="368"/>
    </location>
</feature>
<keyword evidence="1" id="KW-0472">Membrane</keyword>
<dbReference type="Proteomes" id="UP000006055">
    <property type="component" value="Chromosome"/>
</dbReference>
<feature type="transmembrane region" description="Helical" evidence="1">
    <location>
        <begin position="293"/>
        <end position="310"/>
    </location>
</feature>
<keyword evidence="3" id="KW-1185">Reference proteome</keyword>
<feature type="transmembrane region" description="Helical" evidence="1">
    <location>
        <begin position="20"/>
        <end position="38"/>
    </location>
</feature>
<keyword evidence="1" id="KW-0812">Transmembrane</keyword>
<dbReference type="AlphaFoldDB" id="I4BZW4"/>
<gene>
    <name evidence="2" type="ordered locus">Desti_0106</name>
</gene>
<dbReference type="KEGG" id="dti:Desti_0106"/>
<evidence type="ECO:0000313" key="3">
    <source>
        <dbReference type="Proteomes" id="UP000006055"/>
    </source>
</evidence>
<dbReference type="EMBL" id="CP003360">
    <property type="protein sequence ID" value="AFM22855.1"/>
    <property type="molecule type" value="Genomic_DNA"/>
</dbReference>
<feature type="transmembrane region" description="Helical" evidence="1">
    <location>
        <begin position="94"/>
        <end position="113"/>
    </location>
</feature>
<sequence length="498" mass="55954">MSFSGNSITNSLQNSRTTFLIVFGCCIAVIIPFAIVDFPPITDLPQQSAQIRLFLETIHDDGGGPYRIQWFTPYSLSYLLLGGSWMVFGPHDAGRVGMALIGVLWILAFWWVARKRNRPESSAILAGVFFFNHIVYWGFYSFAVGWPIFLLWFQAVSDSDDERLSWKSFATFSTLGLLLYLSHVLWLLAGVAWFVLHGVCIRRSIRTLIHGIAYLGPLVIAVILWYPLLAGSTMATPPLWATDPLSRISFSWLADAALGGLEGNAEAIILVFCLVWLVLSARRTWSEFAAETDAEMLLCAGMFLVFALILPDKFMNTIRFGQRWVPPATILLLGAMPGPRYKPGYLRAAALAVLAGFAIYVASAWFAFERTELTGLRAALENLPQSPKTLGLSFPQKSEIVRGYPFIQMFAYSQVLKGGLLNFSFAEFSPCLVVYKTQFQRSWTGGLEWFPGRLRESDLEWFDHIIVNGPDRVHSLLMSKLPVQPVTKEGTWRLYRIN</sequence>
<proteinExistence type="predicted"/>
<evidence type="ECO:0008006" key="4">
    <source>
        <dbReference type="Google" id="ProtNLM"/>
    </source>
</evidence>
<dbReference type="RefSeq" id="WP_014808014.1">
    <property type="nucleotide sequence ID" value="NC_018025.1"/>
</dbReference>
<dbReference type="OrthoDB" id="9553670at2"/>
<accession>I4BZW4</accession>
<feature type="transmembrane region" description="Helical" evidence="1">
    <location>
        <begin position="134"/>
        <end position="155"/>
    </location>
</feature>
<evidence type="ECO:0000313" key="2">
    <source>
        <dbReference type="EMBL" id="AFM22855.1"/>
    </source>
</evidence>
<evidence type="ECO:0000256" key="1">
    <source>
        <dbReference type="SAM" id="Phobius"/>
    </source>
</evidence>
<feature type="transmembrane region" description="Helical" evidence="1">
    <location>
        <begin position="175"/>
        <end position="196"/>
    </location>
</feature>
<keyword evidence="1" id="KW-1133">Transmembrane helix</keyword>
<dbReference type="HOGENOM" id="CLU_547168_0_0_7"/>
<feature type="transmembrane region" description="Helical" evidence="1">
    <location>
        <begin position="263"/>
        <end position="281"/>
    </location>
</feature>
<protein>
    <recommendedName>
        <fullName evidence="4">Glycosyltransferase RgtA/B/C/D-like domain-containing protein</fullName>
    </recommendedName>
</protein>
<feature type="transmembrane region" description="Helical" evidence="1">
    <location>
        <begin position="208"/>
        <end position="228"/>
    </location>
</feature>
<name>I4BZW4_DESTA</name>
<reference evidence="3" key="1">
    <citation type="submission" date="2012-06" db="EMBL/GenBank/DDBJ databases">
        <title>Complete sequence of chromosome of Desulfomonile tiedjei DSM 6799.</title>
        <authorList>
            <person name="Lucas S."/>
            <person name="Copeland A."/>
            <person name="Lapidus A."/>
            <person name="Glavina del Rio T."/>
            <person name="Dalin E."/>
            <person name="Tice H."/>
            <person name="Bruce D."/>
            <person name="Goodwin L."/>
            <person name="Pitluck S."/>
            <person name="Peters L."/>
            <person name="Ovchinnikova G."/>
            <person name="Zeytun A."/>
            <person name="Lu M."/>
            <person name="Kyrpides N."/>
            <person name="Mavromatis K."/>
            <person name="Ivanova N."/>
            <person name="Brettin T."/>
            <person name="Detter J.C."/>
            <person name="Han C."/>
            <person name="Larimer F."/>
            <person name="Land M."/>
            <person name="Hauser L."/>
            <person name="Markowitz V."/>
            <person name="Cheng J.-F."/>
            <person name="Hugenholtz P."/>
            <person name="Woyke T."/>
            <person name="Wu D."/>
            <person name="Spring S."/>
            <person name="Schroeder M."/>
            <person name="Brambilla E."/>
            <person name="Klenk H.-P."/>
            <person name="Eisen J.A."/>
        </authorList>
    </citation>
    <scope>NUCLEOTIDE SEQUENCE [LARGE SCALE GENOMIC DNA]</scope>
    <source>
        <strain evidence="3">ATCC 49306 / DSM 6799 / DCB-1</strain>
    </source>
</reference>